<sequence>MKATHLQQAATIEETLLGNAVVPFINDGEHRYSIKEIKSESQMQALFEKETNIRLKNLICGIKLVTMSIKNYIIAEVTADMAGFKATNACLNRVRQFYSKCPFVVPAQCVEVWPFPTSATLT</sequence>
<dbReference type="AlphaFoldDB" id="A0A5J4VVA4"/>
<evidence type="ECO:0000313" key="2">
    <source>
        <dbReference type="Proteomes" id="UP000324800"/>
    </source>
</evidence>
<dbReference type="Proteomes" id="UP000324800">
    <property type="component" value="Unassembled WGS sequence"/>
</dbReference>
<gene>
    <name evidence="1" type="ORF">EZS28_017984</name>
</gene>
<reference evidence="1 2" key="1">
    <citation type="submission" date="2019-03" db="EMBL/GenBank/DDBJ databases">
        <title>Single cell metagenomics reveals metabolic interactions within the superorganism composed of flagellate Streblomastix strix and complex community of Bacteroidetes bacteria on its surface.</title>
        <authorList>
            <person name="Treitli S.C."/>
            <person name="Kolisko M."/>
            <person name="Husnik F."/>
            <person name="Keeling P."/>
            <person name="Hampl V."/>
        </authorList>
    </citation>
    <scope>NUCLEOTIDE SEQUENCE [LARGE SCALE GENOMIC DNA]</scope>
    <source>
        <strain evidence="1">ST1C</strain>
    </source>
</reference>
<comment type="caution">
    <text evidence="1">The sequence shown here is derived from an EMBL/GenBank/DDBJ whole genome shotgun (WGS) entry which is preliminary data.</text>
</comment>
<protein>
    <submittedName>
        <fullName evidence="1">Uncharacterized protein</fullName>
    </submittedName>
</protein>
<evidence type="ECO:0000313" key="1">
    <source>
        <dbReference type="EMBL" id="KAA6386488.1"/>
    </source>
</evidence>
<organism evidence="1 2">
    <name type="scientific">Streblomastix strix</name>
    <dbReference type="NCBI Taxonomy" id="222440"/>
    <lineage>
        <taxon>Eukaryota</taxon>
        <taxon>Metamonada</taxon>
        <taxon>Preaxostyla</taxon>
        <taxon>Oxymonadida</taxon>
        <taxon>Streblomastigidae</taxon>
        <taxon>Streblomastix</taxon>
    </lineage>
</organism>
<name>A0A5J4VVA4_9EUKA</name>
<accession>A0A5J4VVA4</accession>
<proteinExistence type="predicted"/>
<dbReference type="EMBL" id="SNRW01004782">
    <property type="protein sequence ID" value="KAA6386488.1"/>
    <property type="molecule type" value="Genomic_DNA"/>
</dbReference>